<dbReference type="GO" id="GO:0005840">
    <property type="term" value="C:ribosome"/>
    <property type="evidence" value="ECO:0007669"/>
    <property type="project" value="UniProtKB-KW"/>
</dbReference>
<organism evidence="2 3">
    <name type="scientific">Pseudoduganella violacea</name>
    <dbReference type="NCBI Taxonomy" id="1715466"/>
    <lineage>
        <taxon>Bacteria</taxon>
        <taxon>Pseudomonadati</taxon>
        <taxon>Pseudomonadota</taxon>
        <taxon>Betaproteobacteria</taxon>
        <taxon>Burkholderiales</taxon>
        <taxon>Oxalobacteraceae</taxon>
        <taxon>Telluria group</taxon>
        <taxon>Pseudoduganella</taxon>
    </lineage>
</organism>
<dbReference type="InterPro" id="IPR016181">
    <property type="entry name" value="Acyl_CoA_acyltransferase"/>
</dbReference>
<accession>A0A7W5B7E5</accession>
<evidence type="ECO:0000313" key="2">
    <source>
        <dbReference type="EMBL" id="MBB3117944.1"/>
    </source>
</evidence>
<dbReference type="PANTHER" id="PTHR43138:SF1">
    <property type="entry name" value="N-ACETYLTRANSFERASE ACA1"/>
    <property type="match status" value="1"/>
</dbReference>
<keyword evidence="3" id="KW-1185">Reference proteome</keyword>
<name>A0A7W5B7E5_9BURK</name>
<keyword evidence="2" id="KW-0687">Ribonucleoprotein</keyword>
<dbReference type="EMBL" id="JACHXD010000002">
    <property type="protein sequence ID" value="MBB3117944.1"/>
    <property type="molecule type" value="Genomic_DNA"/>
</dbReference>
<evidence type="ECO:0000313" key="3">
    <source>
        <dbReference type="Proteomes" id="UP000541535"/>
    </source>
</evidence>
<gene>
    <name evidence="2" type="ORF">FHS03_000970</name>
</gene>
<dbReference type="Gene3D" id="3.40.630.30">
    <property type="match status" value="1"/>
</dbReference>
<dbReference type="Proteomes" id="UP000541535">
    <property type="component" value="Unassembled WGS sequence"/>
</dbReference>
<dbReference type="PROSITE" id="PS51186">
    <property type="entry name" value="GNAT"/>
    <property type="match status" value="1"/>
</dbReference>
<dbReference type="CDD" id="cd04301">
    <property type="entry name" value="NAT_SF"/>
    <property type="match status" value="1"/>
</dbReference>
<dbReference type="GO" id="GO:0016747">
    <property type="term" value="F:acyltransferase activity, transferring groups other than amino-acyl groups"/>
    <property type="evidence" value="ECO:0007669"/>
    <property type="project" value="InterPro"/>
</dbReference>
<dbReference type="SUPFAM" id="SSF55729">
    <property type="entry name" value="Acyl-CoA N-acyltransferases (Nat)"/>
    <property type="match status" value="1"/>
</dbReference>
<dbReference type="InterPro" id="IPR000182">
    <property type="entry name" value="GNAT_dom"/>
</dbReference>
<protein>
    <submittedName>
        <fullName evidence="2">Ribosomal protein S18 acetylase RimI-like enzyme</fullName>
    </submittedName>
</protein>
<evidence type="ECO:0000259" key="1">
    <source>
        <dbReference type="PROSITE" id="PS51186"/>
    </source>
</evidence>
<dbReference type="InterPro" id="IPR052742">
    <property type="entry name" value="Mito_N-acetyltransferase"/>
</dbReference>
<keyword evidence="2" id="KW-0689">Ribosomal protein</keyword>
<comment type="caution">
    <text evidence="2">The sequence shown here is derived from an EMBL/GenBank/DDBJ whole genome shotgun (WGS) entry which is preliminary data.</text>
</comment>
<proteinExistence type="predicted"/>
<dbReference type="AlphaFoldDB" id="A0A7W5B7E5"/>
<feature type="domain" description="N-acetyltransferase" evidence="1">
    <location>
        <begin position="4"/>
        <end position="170"/>
    </location>
</feature>
<dbReference type="RefSeq" id="WP_221208043.1">
    <property type="nucleotide sequence ID" value="NZ_JACHXD010000002.1"/>
</dbReference>
<reference evidence="2 3" key="1">
    <citation type="submission" date="2020-08" db="EMBL/GenBank/DDBJ databases">
        <title>Genomic Encyclopedia of Type Strains, Phase III (KMG-III): the genomes of soil and plant-associated and newly described type strains.</title>
        <authorList>
            <person name="Whitman W."/>
        </authorList>
    </citation>
    <scope>NUCLEOTIDE SEQUENCE [LARGE SCALE GENOMIC DNA]</scope>
    <source>
        <strain evidence="2 3">CECT 8897</strain>
    </source>
</reference>
<sequence length="178" mass="19712">MNDIQIRPATPADSESIWTIFQELIASGDTYYFAADTSREDCHDFWFGPGVQTWAATRSSGIDGEERLLGMYRILSNQRDRGGHVATASLMVSPAAQGVGIGKLLGRHCLGQARAGGFLAMQFNYVVSTNVSAVLLWKRLGFAVIGTLPKAYRHQQLGFVDVYVMYKFLSDPSEWPEQ</sequence>
<dbReference type="Pfam" id="PF00583">
    <property type="entry name" value="Acetyltransf_1"/>
    <property type="match status" value="1"/>
</dbReference>
<dbReference type="PANTHER" id="PTHR43138">
    <property type="entry name" value="ACETYLTRANSFERASE, GNAT FAMILY"/>
    <property type="match status" value="1"/>
</dbReference>